<evidence type="ECO:0000256" key="4">
    <source>
        <dbReference type="ARBA" id="ARBA00022729"/>
    </source>
</evidence>
<dbReference type="PRINTS" id="PR00019">
    <property type="entry name" value="LEURICHRPT"/>
</dbReference>
<keyword evidence="4 11" id="KW-0732">Signal</keyword>
<dbReference type="InterPro" id="IPR055414">
    <property type="entry name" value="LRR_R13L4/SHOC2-like"/>
</dbReference>
<dbReference type="InterPro" id="IPR000719">
    <property type="entry name" value="Prot_kinase_dom"/>
</dbReference>
<feature type="domain" description="Protein kinase" evidence="12">
    <location>
        <begin position="513"/>
        <end position="797"/>
    </location>
</feature>
<dbReference type="Pfam" id="PF08263">
    <property type="entry name" value="LRRNT_2"/>
    <property type="match status" value="1"/>
</dbReference>
<dbReference type="AlphaFoldDB" id="A0A7N0VDV0"/>
<dbReference type="InterPro" id="IPR001245">
    <property type="entry name" value="Ser-Thr/Tyr_kinase_cat_dom"/>
</dbReference>
<keyword evidence="5" id="KW-0677">Repeat</keyword>
<dbReference type="SMART" id="SM00369">
    <property type="entry name" value="LRR_TYP"/>
    <property type="match status" value="5"/>
</dbReference>
<evidence type="ECO:0000313" key="13">
    <source>
        <dbReference type="EnsemblPlants" id="Kaladp0520s0014.1.v1.1"/>
    </source>
</evidence>
<dbReference type="Gene3D" id="1.10.510.10">
    <property type="entry name" value="Transferase(Phosphotransferase) domain 1"/>
    <property type="match status" value="1"/>
</dbReference>
<reference evidence="13" key="1">
    <citation type="submission" date="2021-01" db="UniProtKB">
        <authorList>
            <consortium name="EnsemblPlants"/>
        </authorList>
    </citation>
    <scope>IDENTIFICATION</scope>
</reference>
<feature type="chain" id="PRO_5029886628" description="Protein kinase domain-containing protein" evidence="11">
    <location>
        <begin position="23"/>
        <end position="879"/>
    </location>
</feature>
<keyword evidence="6 10" id="KW-1133">Transmembrane helix</keyword>
<dbReference type="PROSITE" id="PS50011">
    <property type="entry name" value="PROTEIN_KINASE_DOM"/>
    <property type="match status" value="1"/>
</dbReference>
<dbReference type="EnsemblPlants" id="Kaladp0520s0014.1.v1.1">
    <property type="protein sequence ID" value="Kaladp0520s0014.1.v1.1"/>
    <property type="gene ID" value="Kaladp0520s0014.v1.1"/>
</dbReference>
<evidence type="ECO:0000256" key="3">
    <source>
        <dbReference type="ARBA" id="ARBA00022692"/>
    </source>
</evidence>
<comment type="subcellular location">
    <subcellularLocation>
        <location evidence="1">Membrane</location>
        <topology evidence="1">Single-pass type I membrane protein</topology>
    </subcellularLocation>
</comment>
<dbReference type="Proteomes" id="UP000594263">
    <property type="component" value="Unplaced"/>
</dbReference>
<feature type="compositionally biased region" description="Low complexity" evidence="9">
    <location>
        <begin position="839"/>
        <end position="849"/>
    </location>
</feature>
<proteinExistence type="predicted"/>
<keyword evidence="7 10" id="KW-0472">Membrane</keyword>
<evidence type="ECO:0000259" key="12">
    <source>
        <dbReference type="PROSITE" id="PS50011"/>
    </source>
</evidence>
<keyword evidence="14" id="KW-1185">Reference proteome</keyword>
<sequence length="879" mass="97027">MGAQRLLMLLVANVLFIACSQQLQLLALKSEAAIERLALLDLRSSLGIRAADWHKKSDPCKSWVGVECQSGRVTGLRLHGLRRSKWGRLNPRFSVDSIVNLTMLSSFNSSGFLLPGSIPSWFGYRLSALQVLDLCSSSVSGSIPESLGNMMSLSVLKLSDNAISGTIPATLGQLSSLAVLDLSSNLLTGLVPPELYFLRNLVSLDLSTNRLNGMISSGMGNFSEIKYLNLSDNGFSSVVPAELFFLFKMVELDLSSNSLSGTLPEVRHLVNLQKMNLGSNYLEGSLSKETFFSLVQLESLVLRNNRFHGALPNVLWILPKLHFLDVSGNQFTGRLPDLGSNFNATIKVFNLSWNLFYGTLAVQLVKFGSVDLSGNYFEGVSLGSNLTKIQLMRNCLQMGNQRSLEECRSFYADQGTRFDDFGVVSRPSSNSKSRFVFIMVGVFGGVLLLVVLVVIMWVIQRSCRHVEVNGATNANAKHVSKDGTSASTMASVDVPHVGKSFTYEQLAQSTSNFNEKFLIKNGHSGDLYRGRMDSGTHITVKKVDVHVLNNESYVSELKFFDTVSHPRLVPFLGHCLDQDNQKFLVYKYLPNGDLAKSFNRKTSGTDGDLQSLDWITRLKIATGVAEGLSYLHHECNPPLVHGDLKATSIILDDNFEVRLGSFGEVHAQPESPPTSIPEFTNPRTPGQCLSAGLSLTTCAHDVYCFGKIMLELVTGKVGMSDSDETIAKEWLEQMLSYISISDKEKLSKILDPSLMVDDDLQEEVWGMALIARSCLRPNPSKRPLMKHILRALENPWKVVRDGGPWLRTTSSRKSWAAAFFSSSSWRQNSSEGNAAFRRSGTSGSHSSSGQERQTSRKKLSSEIFPEPADAWFLESQNQD</sequence>
<feature type="region of interest" description="Disordered" evidence="9">
    <location>
        <begin position="826"/>
        <end position="861"/>
    </location>
</feature>
<dbReference type="PANTHER" id="PTHR48006">
    <property type="entry name" value="LEUCINE-RICH REPEAT-CONTAINING PROTEIN DDB_G0281931-RELATED"/>
    <property type="match status" value="1"/>
</dbReference>
<dbReference type="GO" id="GO:0005524">
    <property type="term" value="F:ATP binding"/>
    <property type="evidence" value="ECO:0007669"/>
    <property type="project" value="InterPro"/>
</dbReference>
<evidence type="ECO:0000256" key="6">
    <source>
        <dbReference type="ARBA" id="ARBA00022989"/>
    </source>
</evidence>
<evidence type="ECO:0000256" key="7">
    <source>
        <dbReference type="ARBA" id="ARBA00023136"/>
    </source>
</evidence>
<dbReference type="Gramene" id="Kaladp0520s0014.1.v1.1">
    <property type="protein sequence ID" value="Kaladp0520s0014.1.v1.1"/>
    <property type="gene ID" value="Kaladp0520s0014.v1.1"/>
</dbReference>
<dbReference type="InterPro" id="IPR003591">
    <property type="entry name" value="Leu-rich_rpt_typical-subtyp"/>
</dbReference>
<dbReference type="Gene3D" id="3.80.10.10">
    <property type="entry name" value="Ribonuclease Inhibitor"/>
    <property type="match status" value="2"/>
</dbReference>
<keyword evidence="2" id="KW-0433">Leucine-rich repeat</keyword>
<dbReference type="Gene3D" id="3.30.200.20">
    <property type="entry name" value="Phosphorylase Kinase, domain 1"/>
    <property type="match status" value="1"/>
</dbReference>
<evidence type="ECO:0000256" key="1">
    <source>
        <dbReference type="ARBA" id="ARBA00004479"/>
    </source>
</evidence>
<dbReference type="SUPFAM" id="SSF52058">
    <property type="entry name" value="L domain-like"/>
    <property type="match status" value="1"/>
</dbReference>
<feature type="signal peptide" evidence="11">
    <location>
        <begin position="1"/>
        <end position="22"/>
    </location>
</feature>
<organism evidence="13 14">
    <name type="scientific">Kalanchoe fedtschenkoi</name>
    <name type="common">Lavender scallops</name>
    <name type="synonym">South American air plant</name>
    <dbReference type="NCBI Taxonomy" id="63787"/>
    <lineage>
        <taxon>Eukaryota</taxon>
        <taxon>Viridiplantae</taxon>
        <taxon>Streptophyta</taxon>
        <taxon>Embryophyta</taxon>
        <taxon>Tracheophyta</taxon>
        <taxon>Spermatophyta</taxon>
        <taxon>Magnoliopsida</taxon>
        <taxon>eudicotyledons</taxon>
        <taxon>Gunneridae</taxon>
        <taxon>Pentapetalae</taxon>
        <taxon>Saxifragales</taxon>
        <taxon>Crassulaceae</taxon>
        <taxon>Kalanchoe</taxon>
    </lineage>
</organism>
<evidence type="ECO:0000256" key="10">
    <source>
        <dbReference type="SAM" id="Phobius"/>
    </source>
</evidence>
<dbReference type="GO" id="GO:0004674">
    <property type="term" value="F:protein serine/threonine kinase activity"/>
    <property type="evidence" value="ECO:0007669"/>
    <property type="project" value="UniProtKB-EC"/>
</dbReference>
<dbReference type="InterPro" id="IPR032675">
    <property type="entry name" value="LRR_dom_sf"/>
</dbReference>
<dbReference type="Pfam" id="PF23598">
    <property type="entry name" value="LRR_14"/>
    <property type="match status" value="1"/>
</dbReference>
<dbReference type="InterPro" id="IPR051824">
    <property type="entry name" value="LRR_Rcpt-Like_S/T_Kinase"/>
</dbReference>
<evidence type="ECO:0000313" key="14">
    <source>
        <dbReference type="Proteomes" id="UP000594263"/>
    </source>
</evidence>
<dbReference type="FunFam" id="1.10.510.10:FF:000448">
    <property type="entry name" value="Putative LRR receptor-like serine/threonine-protein kinase"/>
    <property type="match status" value="1"/>
</dbReference>
<keyword evidence="8" id="KW-0325">Glycoprotein</keyword>
<accession>A0A7N0VDV0</accession>
<evidence type="ECO:0000256" key="2">
    <source>
        <dbReference type="ARBA" id="ARBA00022614"/>
    </source>
</evidence>
<evidence type="ECO:0000256" key="11">
    <source>
        <dbReference type="SAM" id="SignalP"/>
    </source>
</evidence>
<dbReference type="FunFam" id="3.80.10.10:FF:000041">
    <property type="entry name" value="LRR receptor-like serine/threonine-protein kinase ERECTA"/>
    <property type="match status" value="1"/>
</dbReference>
<dbReference type="FunFam" id="3.30.200.20:FF:000433">
    <property type="entry name" value="Predicted protein"/>
    <property type="match status" value="1"/>
</dbReference>
<dbReference type="GO" id="GO:0016020">
    <property type="term" value="C:membrane"/>
    <property type="evidence" value="ECO:0007669"/>
    <property type="project" value="UniProtKB-SubCell"/>
</dbReference>
<evidence type="ECO:0000256" key="5">
    <source>
        <dbReference type="ARBA" id="ARBA00022737"/>
    </source>
</evidence>
<dbReference type="SUPFAM" id="SSF56112">
    <property type="entry name" value="Protein kinase-like (PK-like)"/>
    <property type="match status" value="1"/>
</dbReference>
<evidence type="ECO:0000256" key="8">
    <source>
        <dbReference type="ARBA" id="ARBA00023180"/>
    </source>
</evidence>
<dbReference type="PANTHER" id="PTHR48006:SF50">
    <property type="entry name" value="OS03G0724300 PROTEIN"/>
    <property type="match status" value="1"/>
</dbReference>
<protein>
    <recommendedName>
        <fullName evidence="12">Protein kinase domain-containing protein</fullName>
    </recommendedName>
</protein>
<keyword evidence="3 10" id="KW-0812">Transmembrane</keyword>
<dbReference type="InterPro" id="IPR013210">
    <property type="entry name" value="LRR_N_plant-typ"/>
</dbReference>
<evidence type="ECO:0000256" key="9">
    <source>
        <dbReference type="SAM" id="MobiDB-lite"/>
    </source>
</evidence>
<feature type="transmembrane region" description="Helical" evidence="10">
    <location>
        <begin position="435"/>
        <end position="459"/>
    </location>
</feature>
<dbReference type="Pfam" id="PF07714">
    <property type="entry name" value="PK_Tyr_Ser-Thr"/>
    <property type="match status" value="1"/>
</dbReference>
<name>A0A7N0VDV0_KALFE</name>
<dbReference type="PROSITE" id="PS51257">
    <property type="entry name" value="PROKAR_LIPOPROTEIN"/>
    <property type="match status" value="1"/>
</dbReference>
<dbReference type="InterPro" id="IPR011009">
    <property type="entry name" value="Kinase-like_dom_sf"/>
</dbReference>